<accession>A0ABY7GXI6</accession>
<feature type="signal peptide" evidence="1">
    <location>
        <begin position="1"/>
        <end position="28"/>
    </location>
</feature>
<sequence length="562" mass="58927">MVGFKETCGAARGARLLPICLSVGLACADEPAAVGACEVAADCPESQTCVFLGANERDGVCITATPTPGFPGPGLLAIDISYFELDVLFVVDDSPAIAPRLPQLAGAMTAFAEALGAARPALSLRFGVTTTDAGNPQCATAAERGALRMESCRARLDEFVDDEAGVDAREACTAACSLEALALEPTPERDGELAPRPWLEAGPGWDNLPDGVGLAEALRCAVPQGVTGCEFTSPLASIEQAVARSLDEGDPAYGFVRGAADLLIVVISAGNDCSVAPGHEAIFSDNEVFWGDLQLPELSPGICWRAGVACDGPGPVYEGCGPVDRGDDGMTTTPEQAVLTSAQTFAELLKSWEDERETYKFGAQVRVFSVAGVPPGYAEGQAIGYADADDPGFQTQHGIGPGCSDEMAAPPPVRLLAAGDEFALAGLPAASICEPDWSEAFTRAAVTMSENLGPACYWRCVHDADPDTHELDPICDVIATNWAEDWSTSIPQCVRVDGGWVSQGGSPRCFVVRADNELDPRCAEQGYNLELELRATEPDPWGTTYVADCWLSSNPIGDCPKL</sequence>
<feature type="chain" id="PRO_5047194732" evidence="1">
    <location>
        <begin position="29"/>
        <end position="562"/>
    </location>
</feature>
<name>A0ABY7GXI6_9BACT</name>
<keyword evidence="3" id="KW-1185">Reference proteome</keyword>
<gene>
    <name evidence="2" type="ORF">O0S08_36390</name>
</gene>
<evidence type="ECO:0000313" key="2">
    <source>
        <dbReference type="EMBL" id="WAS91693.1"/>
    </source>
</evidence>
<dbReference type="RefSeq" id="WP_269034055.1">
    <property type="nucleotide sequence ID" value="NZ_CP114040.1"/>
</dbReference>
<evidence type="ECO:0000313" key="3">
    <source>
        <dbReference type="Proteomes" id="UP001164459"/>
    </source>
</evidence>
<organism evidence="2 3">
    <name type="scientific">Nannocystis punicea</name>
    <dbReference type="NCBI Taxonomy" id="2995304"/>
    <lineage>
        <taxon>Bacteria</taxon>
        <taxon>Pseudomonadati</taxon>
        <taxon>Myxococcota</taxon>
        <taxon>Polyangia</taxon>
        <taxon>Nannocystales</taxon>
        <taxon>Nannocystaceae</taxon>
        <taxon>Nannocystis</taxon>
    </lineage>
</organism>
<dbReference type="PROSITE" id="PS51257">
    <property type="entry name" value="PROKAR_LIPOPROTEIN"/>
    <property type="match status" value="1"/>
</dbReference>
<dbReference type="EMBL" id="CP114040">
    <property type="protein sequence ID" value="WAS91693.1"/>
    <property type="molecule type" value="Genomic_DNA"/>
</dbReference>
<proteinExistence type="predicted"/>
<evidence type="ECO:0000256" key="1">
    <source>
        <dbReference type="SAM" id="SignalP"/>
    </source>
</evidence>
<keyword evidence="1" id="KW-0732">Signal</keyword>
<protein>
    <submittedName>
        <fullName evidence="2">Uncharacterized protein</fullName>
    </submittedName>
</protein>
<dbReference type="Proteomes" id="UP001164459">
    <property type="component" value="Chromosome"/>
</dbReference>
<reference evidence="2" key="1">
    <citation type="submission" date="2022-11" db="EMBL/GenBank/DDBJ databases">
        <title>Minimal conservation of predation-associated metabolite biosynthetic gene clusters underscores biosynthetic potential of Myxococcota including descriptions for ten novel species: Archangium lansinium sp. nov., Myxococcus landrumus sp. nov., Nannocystis bai.</title>
        <authorList>
            <person name="Ahearne A."/>
            <person name="Stevens C."/>
            <person name="Dowd S."/>
        </authorList>
    </citation>
    <scope>NUCLEOTIDE SEQUENCE</scope>
    <source>
        <strain evidence="2">Fl3</strain>
    </source>
</reference>